<keyword evidence="1" id="KW-0472">Membrane</keyword>
<gene>
    <name evidence="2" type="ORF">SAMN04488065_1169</name>
</gene>
<keyword evidence="1" id="KW-0812">Transmembrane</keyword>
<evidence type="ECO:0000313" key="3">
    <source>
        <dbReference type="Proteomes" id="UP000236755"/>
    </source>
</evidence>
<dbReference type="EMBL" id="FNQT01000001">
    <property type="protein sequence ID" value="SDZ91072.1"/>
    <property type="molecule type" value="Genomic_DNA"/>
</dbReference>
<organism evidence="2 3">
    <name type="scientific">Haloplanus vescus</name>
    <dbReference type="NCBI Taxonomy" id="555874"/>
    <lineage>
        <taxon>Archaea</taxon>
        <taxon>Methanobacteriati</taxon>
        <taxon>Methanobacteriota</taxon>
        <taxon>Stenosarchaea group</taxon>
        <taxon>Halobacteria</taxon>
        <taxon>Halobacteriales</taxon>
        <taxon>Haloferacaceae</taxon>
        <taxon>Haloplanus</taxon>
    </lineage>
</organism>
<keyword evidence="1" id="KW-1133">Transmembrane helix</keyword>
<keyword evidence="3" id="KW-1185">Reference proteome</keyword>
<evidence type="ECO:0000256" key="1">
    <source>
        <dbReference type="SAM" id="Phobius"/>
    </source>
</evidence>
<dbReference type="STRING" id="555874.SAMN04488065_1169"/>
<protein>
    <submittedName>
        <fullName evidence="2">Uncharacterized protein</fullName>
    </submittedName>
</protein>
<proteinExistence type="predicted"/>
<name>A0A1H3WXK2_9EURY</name>
<dbReference type="Proteomes" id="UP000236755">
    <property type="component" value="Unassembled WGS sequence"/>
</dbReference>
<dbReference type="AlphaFoldDB" id="A0A1H3WXK2"/>
<dbReference type="RefSeq" id="WP_092632813.1">
    <property type="nucleotide sequence ID" value="NZ_FNQT01000001.1"/>
</dbReference>
<feature type="transmembrane region" description="Helical" evidence="1">
    <location>
        <begin position="56"/>
        <end position="74"/>
    </location>
</feature>
<reference evidence="2 3" key="1">
    <citation type="submission" date="2016-10" db="EMBL/GenBank/DDBJ databases">
        <authorList>
            <person name="de Groot N.N."/>
        </authorList>
    </citation>
    <scope>NUCLEOTIDE SEQUENCE [LARGE SCALE GENOMIC DNA]</scope>
    <source>
        <strain evidence="2 3">CGMCC 1.8712</strain>
    </source>
</reference>
<accession>A0A1H3WXK2</accession>
<sequence length="75" mass="7602">MADVRTLLAIVLGALLGLVCVLAPGAVVRVQAAGRRPDGTGGEYGTDTVSTRWKRVVQALGIGCLLVAAGLVTTL</sequence>
<evidence type="ECO:0000313" key="2">
    <source>
        <dbReference type="EMBL" id="SDZ91072.1"/>
    </source>
</evidence>